<dbReference type="PANTHER" id="PTHR33928">
    <property type="entry name" value="POLYGALACTURONASE QRT3"/>
    <property type="match status" value="1"/>
</dbReference>
<dbReference type="InterPro" id="IPR012334">
    <property type="entry name" value="Pectin_lyas_fold"/>
</dbReference>
<dbReference type="Pfam" id="PF12708">
    <property type="entry name" value="Pect-lyase_RHGA_epim"/>
    <property type="match status" value="1"/>
</dbReference>
<dbReference type="InterPro" id="IPR039279">
    <property type="entry name" value="QRT3-like"/>
</dbReference>
<dbReference type="Gene3D" id="2.160.20.10">
    <property type="entry name" value="Single-stranded right-handed beta-helix, Pectin lyase-like"/>
    <property type="match status" value="1"/>
</dbReference>
<sequence length="506" mass="54911">MEVSMGRKSFVFSLFMGLLASLVVIHVYCDDSKIVGLSSRYYDQMNQMQGLKTSLFRRDLISIAHSSVTPTPSYDPQVLSTRVYHVIPYGADPTGKTDSTKALLRAISDAFVSVNDKVLMQGIKDLGGAEIHLQGGSYLISSPLRLPSSGGGNLLIHGGTLRASDDFPTNRYLIELSTSASSALSTTKVKKQSAHSSMEENLSVSSYTYEDITIKDLMLDSNYRGGGISVINSLRTTIDNCYIVHFTTNGVLVQSGHETYIRNSFLGQHITAGGDHNERNFSGTGINLMGNDNAVTDVIIFSAQIGVMVSGQANVLTGVHCYNKATGWGGTGIYLRLPGLTQTRIINCYMDYTGIVAEDPVQLHISNSFFLGDAFIVLKSIKGVINGVNIVDNMFSGSGKGIDIVQINGNFGNIDQVVIDRNNARGMNLKATVARGFTQGNETSWSVDFNRVLLFPNRIRHVQYSLSTSESFPNHALRNVSGNRVLVESNVAVPADVYVTVDQGLN</sequence>
<comment type="caution">
    <text evidence="2">The sequence shown here is derived from an EMBL/GenBank/DDBJ whole genome shotgun (WGS) entry which is preliminary data.</text>
</comment>
<feature type="domain" description="Rhamnogalacturonase A/B/Epimerase-like pectate lyase" evidence="1">
    <location>
        <begin position="88"/>
        <end position="327"/>
    </location>
</feature>
<organism evidence="2 3">
    <name type="scientific">Kingdonia uniflora</name>
    <dbReference type="NCBI Taxonomy" id="39325"/>
    <lineage>
        <taxon>Eukaryota</taxon>
        <taxon>Viridiplantae</taxon>
        <taxon>Streptophyta</taxon>
        <taxon>Embryophyta</taxon>
        <taxon>Tracheophyta</taxon>
        <taxon>Spermatophyta</taxon>
        <taxon>Magnoliopsida</taxon>
        <taxon>Ranunculales</taxon>
        <taxon>Circaeasteraceae</taxon>
        <taxon>Kingdonia</taxon>
    </lineage>
</organism>
<dbReference type="OrthoDB" id="1046782at2759"/>
<dbReference type="AlphaFoldDB" id="A0A7J7L1Q4"/>
<name>A0A7J7L1Q4_9MAGN</name>
<reference evidence="2 3" key="1">
    <citation type="journal article" date="2020" name="IScience">
        <title>Genome Sequencing of the Endangered Kingdonia uniflora (Circaeasteraceae, Ranunculales) Reveals Potential Mechanisms of Evolutionary Specialization.</title>
        <authorList>
            <person name="Sun Y."/>
            <person name="Deng T."/>
            <person name="Zhang A."/>
            <person name="Moore M.J."/>
            <person name="Landis J.B."/>
            <person name="Lin N."/>
            <person name="Zhang H."/>
            <person name="Zhang X."/>
            <person name="Huang J."/>
            <person name="Zhang X."/>
            <person name="Sun H."/>
            <person name="Wang H."/>
        </authorList>
    </citation>
    <scope>NUCLEOTIDE SEQUENCE [LARGE SCALE GENOMIC DNA]</scope>
    <source>
        <strain evidence="2">TB1705</strain>
        <tissue evidence="2">Leaf</tissue>
    </source>
</reference>
<dbReference type="FunFam" id="2.160.20.10:FF:000046">
    <property type="entry name" value="Polygalacturonase QRT3"/>
    <property type="match status" value="1"/>
</dbReference>
<dbReference type="SUPFAM" id="SSF51126">
    <property type="entry name" value="Pectin lyase-like"/>
    <property type="match status" value="1"/>
</dbReference>
<dbReference type="PANTHER" id="PTHR33928:SF7">
    <property type="entry name" value="POLYGALACTURONASE QRT3"/>
    <property type="match status" value="1"/>
</dbReference>
<dbReference type="InterPro" id="IPR024535">
    <property type="entry name" value="RHGA/B-epi-like_pectate_lyase"/>
</dbReference>
<gene>
    <name evidence="2" type="ORF">GIB67_016017</name>
</gene>
<proteinExistence type="predicted"/>
<evidence type="ECO:0000313" key="2">
    <source>
        <dbReference type="EMBL" id="KAF6136561.1"/>
    </source>
</evidence>
<dbReference type="Proteomes" id="UP000541444">
    <property type="component" value="Unassembled WGS sequence"/>
</dbReference>
<evidence type="ECO:0000259" key="1">
    <source>
        <dbReference type="Pfam" id="PF12708"/>
    </source>
</evidence>
<dbReference type="EMBL" id="JACGCM010002686">
    <property type="protein sequence ID" value="KAF6136561.1"/>
    <property type="molecule type" value="Genomic_DNA"/>
</dbReference>
<dbReference type="GO" id="GO:0004650">
    <property type="term" value="F:polygalacturonase activity"/>
    <property type="evidence" value="ECO:0007669"/>
    <property type="project" value="InterPro"/>
</dbReference>
<accession>A0A7J7L1Q4</accession>
<protein>
    <recommendedName>
        <fullName evidence="1">Rhamnogalacturonase A/B/Epimerase-like pectate lyase domain-containing protein</fullName>
    </recommendedName>
</protein>
<dbReference type="InterPro" id="IPR011050">
    <property type="entry name" value="Pectin_lyase_fold/virulence"/>
</dbReference>
<dbReference type="SMART" id="SM00710">
    <property type="entry name" value="PbH1"/>
    <property type="match status" value="4"/>
</dbReference>
<dbReference type="InterPro" id="IPR006626">
    <property type="entry name" value="PbH1"/>
</dbReference>
<keyword evidence="3" id="KW-1185">Reference proteome</keyword>
<evidence type="ECO:0000313" key="3">
    <source>
        <dbReference type="Proteomes" id="UP000541444"/>
    </source>
</evidence>